<dbReference type="AlphaFoldDB" id="A0A9D4CDS7"/>
<gene>
    <name evidence="1" type="ORF">DPMN_064427</name>
</gene>
<reference evidence="1" key="2">
    <citation type="submission" date="2020-11" db="EMBL/GenBank/DDBJ databases">
        <authorList>
            <person name="McCartney M.A."/>
            <person name="Auch B."/>
            <person name="Kono T."/>
            <person name="Mallez S."/>
            <person name="Becker A."/>
            <person name="Gohl D.M."/>
            <person name="Silverstein K.A.T."/>
            <person name="Koren S."/>
            <person name="Bechman K.B."/>
            <person name="Herman A."/>
            <person name="Abrahante J.E."/>
            <person name="Garbe J."/>
        </authorList>
    </citation>
    <scope>NUCLEOTIDE SEQUENCE</scope>
    <source>
        <strain evidence="1">Duluth1</strain>
        <tissue evidence="1">Whole animal</tissue>
    </source>
</reference>
<dbReference type="Proteomes" id="UP000828390">
    <property type="component" value="Unassembled WGS sequence"/>
</dbReference>
<accession>A0A9D4CDS7</accession>
<comment type="caution">
    <text evidence="1">The sequence shown here is derived from an EMBL/GenBank/DDBJ whole genome shotgun (WGS) entry which is preliminary data.</text>
</comment>
<dbReference type="EMBL" id="JAIWYP010000013">
    <property type="protein sequence ID" value="KAH3721499.1"/>
    <property type="molecule type" value="Genomic_DNA"/>
</dbReference>
<proteinExistence type="predicted"/>
<organism evidence="1 2">
    <name type="scientific">Dreissena polymorpha</name>
    <name type="common">Zebra mussel</name>
    <name type="synonym">Mytilus polymorpha</name>
    <dbReference type="NCBI Taxonomy" id="45954"/>
    <lineage>
        <taxon>Eukaryota</taxon>
        <taxon>Metazoa</taxon>
        <taxon>Spiralia</taxon>
        <taxon>Lophotrochozoa</taxon>
        <taxon>Mollusca</taxon>
        <taxon>Bivalvia</taxon>
        <taxon>Autobranchia</taxon>
        <taxon>Heteroconchia</taxon>
        <taxon>Euheterodonta</taxon>
        <taxon>Imparidentia</taxon>
        <taxon>Neoheterodontei</taxon>
        <taxon>Myida</taxon>
        <taxon>Dreissenoidea</taxon>
        <taxon>Dreissenidae</taxon>
        <taxon>Dreissena</taxon>
    </lineage>
</organism>
<protein>
    <submittedName>
        <fullName evidence="1">Uncharacterized protein</fullName>
    </submittedName>
</protein>
<evidence type="ECO:0000313" key="1">
    <source>
        <dbReference type="EMBL" id="KAH3721499.1"/>
    </source>
</evidence>
<evidence type="ECO:0000313" key="2">
    <source>
        <dbReference type="Proteomes" id="UP000828390"/>
    </source>
</evidence>
<reference evidence="1" key="1">
    <citation type="journal article" date="2019" name="bioRxiv">
        <title>The Genome of the Zebra Mussel, Dreissena polymorpha: A Resource for Invasive Species Research.</title>
        <authorList>
            <person name="McCartney M.A."/>
            <person name="Auch B."/>
            <person name="Kono T."/>
            <person name="Mallez S."/>
            <person name="Zhang Y."/>
            <person name="Obille A."/>
            <person name="Becker A."/>
            <person name="Abrahante J.E."/>
            <person name="Garbe J."/>
            <person name="Badalamenti J.P."/>
            <person name="Herman A."/>
            <person name="Mangelson H."/>
            <person name="Liachko I."/>
            <person name="Sullivan S."/>
            <person name="Sone E.D."/>
            <person name="Koren S."/>
            <person name="Silverstein K.A.T."/>
            <person name="Beckman K.B."/>
            <person name="Gohl D.M."/>
        </authorList>
    </citation>
    <scope>NUCLEOTIDE SEQUENCE</scope>
    <source>
        <strain evidence="1">Duluth1</strain>
        <tissue evidence="1">Whole animal</tissue>
    </source>
</reference>
<keyword evidence="2" id="KW-1185">Reference proteome</keyword>
<name>A0A9D4CDS7_DREPO</name>
<sequence length="110" mass="12770">MLLEFAEELIPYDWQNSAKHRRPMTDAQLCLCLGREATPHTVSSAWWLIVLQLHGLYSPILMAFVDADYKFIWATVCSNEQVILKCSKTVTWRKQSAMECRAYSLTLTER</sequence>